<comment type="similarity">
    <text evidence="5">Belongs to the SAT4 family.</text>
</comment>
<feature type="domain" description="Rhodopsin" evidence="7">
    <location>
        <begin position="31"/>
        <end position="267"/>
    </location>
</feature>
<evidence type="ECO:0000256" key="1">
    <source>
        <dbReference type="ARBA" id="ARBA00004141"/>
    </source>
</evidence>
<evidence type="ECO:0000256" key="5">
    <source>
        <dbReference type="ARBA" id="ARBA00038359"/>
    </source>
</evidence>
<keyword evidence="3 6" id="KW-1133">Transmembrane helix</keyword>
<evidence type="ECO:0000256" key="4">
    <source>
        <dbReference type="ARBA" id="ARBA00023136"/>
    </source>
</evidence>
<feature type="transmembrane region" description="Helical" evidence="6">
    <location>
        <begin position="240"/>
        <end position="266"/>
    </location>
</feature>
<sequence>MTTWDGTPSRETLVIVGYTVPTVILVASTVLRLFARISKEGLHLDDHLIILASALEVAYSVTMLACGVGHGFDHHTATVDLKDLEFFLKGEYIASHLYNLFLAATKLGILVLYYRIFPIPWFSKTVIGCSIFVLIWITIIEAFMGALCRPLNAFWDRTVKGECFISTALTYFVNSSNMVTDLVLFALPIPVIVGVRTTRKKKIALIAIFSIGFITCGISAARLAYVVAQGSADITVREGVPLGILSAFESLGGVLCANLPIIYRLFKTAAQKISSSVSGQKSKGSNLQYAYDSRGTDSERWIRMPNESDSTEMQTHVQGMSPEMKADGFEMGPIPRDGIAVQREFHTRVKERV</sequence>
<keyword evidence="9" id="KW-1185">Reference proteome</keyword>
<proteinExistence type="inferred from homology"/>
<dbReference type="EMBL" id="ML734956">
    <property type="protein sequence ID" value="KAB8207551.1"/>
    <property type="molecule type" value="Genomic_DNA"/>
</dbReference>
<accession>A0A5N6DQX6</accession>
<evidence type="ECO:0000313" key="9">
    <source>
        <dbReference type="Proteomes" id="UP000326532"/>
    </source>
</evidence>
<comment type="subcellular location">
    <subcellularLocation>
        <location evidence="1">Membrane</location>
        <topology evidence="1">Multi-pass membrane protein</topology>
    </subcellularLocation>
</comment>
<feature type="transmembrane region" description="Helical" evidence="6">
    <location>
        <begin position="178"/>
        <end position="196"/>
    </location>
</feature>
<feature type="transmembrane region" description="Helical" evidence="6">
    <location>
        <begin position="47"/>
        <end position="72"/>
    </location>
</feature>
<feature type="transmembrane region" description="Helical" evidence="6">
    <location>
        <begin position="126"/>
        <end position="147"/>
    </location>
</feature>
<dbReference type="GO" id="GO:0016020">
    <property type="term" value="C:membrane"/>
    <property type="evidence" value="ECO:0007669"/>
    <property type="project" value="UniProtKB-SubCell"/>
</dbReference>
<evidence type="ECO:0000256" key="2">
    <source>
        <dbReference type="ARBA" id="ARBA00022692"/>
    </source>
</evidence>
<dbReference type="OMA" id="ATIEIFM"/>
<evidence type="ECO:0000313" key="8">
    <source>
        <dbReference type="EMBL" id="KAB8207551.1"/>
    </source>
</evidence>
<evidence type="ECO:0000259" key="7">
    <source>
        <dbReference type="Pfam" id="PF20684"/>
    </source>
</evidence>
<dbReference type="VEuPathDB" id="FungiDB:BDV34DRAFT_234198"/>
<dbReference type="InterPro" id="IPR049326">
    <property type="entry name" value="Rhodopsin_dom_fungi"/>
</dbReference>
<dbReference type="Proteomes" id="UP000326532">
    <property type="component" value="Unassembled WGS sequence"/>
</dbReference>
<evidence type="ECO:0000256" key="3">
    <source>
        <dbReference type="ARBA" id="ARBA00022989"/>
    </source>
</evidence>
<feature type="transmembrane region" description="Helical" evidence="6">
    <location>
        <begin position="12"/>
        <end position="35"/>
    </location>
</feature>
<dbReference type="Pfam" id="PF20684">
    <property type="entry name" value="Fung_rhodopsin"/>
    <property type="match status" value="1"/>
</dbReference>
<dbReference type="PANTHER" id="PTHR33048">
    <property type="entry name" value="PTH11-LIKE INTEGRAL MEMBRANE PROTEIN (AFU_ORTHOLOGUE AFUA_5G11245)"/>
    <property type="match status" value="1"/>
</dbReference>
<dbReference type="PANTHER" id="PTHR33048:SF8">
    <property type="entry name" value="INTEGRAL MEMBRANE PROTEIN-RELATED"/>
    <property type="match status" value="1"/>
</dbReference>
<dbReference type="InterPro" id="IPR052337">
    <property type="entry name" value="SAT4-like"/>
</dbReference>
<keyword evidence="2 6" id="KW-0812">Transmembrane</keyword>
<keyword evidence="4 6" id="KW-0472">Membrane</keyword>
<gene>
    <name evidence="8" type="ORF">BDV34DRAFT_234198</name>
</gene>
<evidence type="ECO:0000256" key="6">
    <source>
        <dbReference type="SAM" id="Phobius"/>
    </source>
</evidence>
<dbReference type="AlphaFoldDB" id="A0A5N6DQX6"/>
<protein>
    <recommendedName>
        <fullName evidence="7">Rhodopsin domain-containing protein</fullName>
    </recommendedName>
</protein>
<feature type="transmembrane region" description="Helical" evidence="6">
    <location>
        <begin position="92"/>
        <end position="114"/>
    </location>
</feature>
<reference evidence="8 9" key="1">
    <citation type="submission" date="2019-04" db="EMBL/GenBank/DDBJ databases">
        <title>Fungal friends and foes A comparative genomics study of 23 Aspergillus species from section Flavi.</title>
        <authorList>
            <consortium name="DOE Joint Genome Institute"/>
            <person name="Kjaerbolling I."/>
            <person name="Vesth T.C."/>
            <person name="Frisvad J.C."/>
            <person name="Nybo J.L."/>
            <person name="Theobald S."/>
            <person name="Kildgaard S."/>
            <person name="Petersen T.I."/>
            <person name="Kuo A."/>
            <person name="Sato A."/>
            <person name="Lyhne E.K."/>
            <person name="Kogle M.E."/>
            <person name="Wiebenga A."/>
            <person name="Kun R.S."/>
            <person name="Lubbers R.J."/>
            <person name="Makela M.R."/>
            <person name="Barry K."/>
            <person name="Chovatia M."/>
            <person name="Clum A."/>
            <person name="Daum C."/>
            <person name="Haridas S."/>
            <person name="He G."/>
            <person name="LaButti K."/>
            <person name="Lipzen A."/>
            <person name="Mondo S."/>
            <person name="Pangilinan J."/>
            <person name="Riley R."/>
            <person name="Salamov A."/>
            <person name="Simmons B.A."/>
            <person name="Magnuson J.K."/>
            <person name="Henrissat B."/>
            <person name="Mortensen U.H."/>
            <person name="Larsen T.O."/>
            <person name="De vries R.P."/>
            <person name="Grigoriev I.V."/>
            <person name="Machida M."/>
            <person name="Baker S.E."/>
            <person name="Andersen M.R."/>
        </authorList>
    </citation>
    <scope>NUCLEOTIDE SEQUENCE [LARGE SCALE GENOMIC DNA]</scope>
    <source>
        <strain evidence="8 9">CBS 117618</strain>
    </source>
</reference>
<feature type="transmembrane region" description="Helical" evidence="6">
    <location>
        <begin position="203"/>
        <end position="228"/>
    </location>
</feature>
<name>A0A5N6DQX6_ASPPA</name>
<organism evidence="8 9">
    <name type="scientific">Aspergillus parasiticus</name>
    <dbReference type="NCBI Taxonomy" id="5067"/>
    <lineage>
        <taxon>Eukaryota</taxon>
        <taxon>Fungi</taxon>
        <taxon>Dikarya</taxon>
        <taxon>Ascomycota</taxon>
        <taxon>Pezizomycotina</taxon>
        <taxon>Eurotiomycetes</taxon>
        <taxon>Eurotiomycetidae</taxon>
        <taxon>Eurotiales</taxon>
        <taxon>Aspergillaceae</taxon>
        <taxon>Aspergillus</taxon>
        <taxon>Aspergillus subgen. Circumdati</taxon>
    </lineage>
</organism>